<name>A0AA38ZJ24_VITRO</name>
<feature type="region of interest" description="Disordered" evidence="1">
    <location>
        <begin position="1"/>
        <end position="26"/>
    </location>
</feature>
<sequence>MEATADEQLAQPLLQPRHCSSSTEPVSSELEEVLSNTELSSFRRIGTATLIELGILFRLAGPAVVVYFLNSVTSLSAQIFRGHLGNLELAASALGNHGIQTFAYGLMVIN</sequence>
<organism evidence="2 3">
    <name type="scientific">Vitis rotundifolia</name>
    <name type="common">Muscadine grape</name>
    <dbReference type="NCBI Taxonomy" id="103349"/>
    <lineage>
        <taxon>Eukaryota</taxon>
        <taxon>Viridiplantae</taxon>
        <taxon>Streptophyta</taxon>
        <taxon>Embryophyta</taxon>
        <taxon>Tracheophyta</taxon>
        <taxon>Spermatophyta</taxon>
        <taxon>Magnoliopsida</taxon>
        <taxon>eudicotyledons</taxon>
        <taxon>Gunneridae</taxon>
        <taxon>Pentapetalae</taxon>
        <taxon>rosids</taxon>
        <taxon>Vitales</taxon>
        <taxon>Vitaceae</taxon>
        <taxon>Viteae</taxon>
        <taxon>Vitis</taxon>
    </lineage>
</organism>
<evidence type="ECO:0000256" key="1">
    <source>
        <dbReference type="SAM" id="MobiDB-lite"/>
    </source>
</evidence>
<gene>
    <name evidence="2" type="ORF">PVL29_012444</name>
</gene>
<evidence type="ECO:0000313" key="2">
    <source>
        <dbReference type="EMBL" id="KAJ9689765.1"/>
    </source>
</evidence>
<reference evidence="2 3" key="1">
    <citation type="journal article" date="2023" name="BMC Biotechnol.">
        <title>Vitis rotundifolia cv Carlos genome sequencing.</title>
        <authorList>
            <person name="Huff M."/>
            <person name="Hulse-Kemp A."/>
            <person name="Scheffler B."/>
            <person name="Youngblood R."/>
            <person name="Simpson S."/>
            <person name="Babiker E."/>
            <person name="Staton M."/>
        </authorList>
    </citation>
    <scope>NUCLEOTIDE SEQUENCE [LARGE SCALE GENOMIC DNA]</scope>
    <source>
        <tissue evidence="2">Leaf</tissue>
    </source>
</reference>
<comment type="caution">
    <text evidence="2">The sequence shown here is derived from an EMBL/GenBank/DDBJ whole genome shotgun (WGS) entry which is preliminary data.</text>
</comment>
<dbReference type="EMBL" id="JARBHA010000010">
    <property type="protein sequence ID" value="KAJ9689765.1"/>
    <property type="molecule type" value="Genomic_DNA"/>
</dbReference>
<dbReference type="AlphaFoldDB" id="A0AA38ZJ24"/>
<accession>A0AA38ZJ24</accession>
<evidence type="ECO:0000313" key="3">
    <source>
        <dbReference type="Proteomes" id="UP001168098"/>
    </source>
</evidence>
<evidence type="ECO:0008006" key="4">
    <source>
        <dbReference type="Google" id="ProtNLM"/>
    </source>
</evidence>
<dbReference type="Proteomes" id="UP001168098">
    <property type="component" value="Unassembled WGS sequence"/>
</dbReference>
<protein>
    <recommendedName>
        <fullName evidence="4">Protein DETOXIFICATION</fullName>
    </recommendedName>
</protein>
<keyword evidence="3" id="KW-1185">Reference proteome</keyword>
<proteinExistence type="predicted"/>